<dbReference type="Gene3D" id="3.30.56.30">
    <property type="entry name" value="Signal recognition particle, SRP19-like subunit"/>
    <property type="match status" value="1"/>
</dbReference>
<dbReference type="PANTHER" id="PTHR17453:SF0">
    <property type="entry name" value="SIGNAL RECOGNITION PARTICLE 19 KDA PROTEIN"/>
    <property type="match status" value="1"/>
</dbReference>
<keyword evidence="2" id="KW-0963">Cytoplasm</keyword>
<keyword evidence="4" id="KW-0687">Ribonucleoprotein</keyword>
<comment type="caution">
    <text evidence="6">The sequence shown here is derived from an EMBL/GenBank/DDBJ whole genome shotgun (WGS) entry which is preliminary data.</text>
</comment>
<dbReference type="InterPro" id="IPR002778">
    <property type="entry name" value="Signal_recog_particle_SRP19"/>
</dbReference>
<feature type="compositionally biased region" description="Basic and acidic residues" evidence="5">
    <location>
        <begin position="1"/>
        <end position="11"/>
    </location>
</feature>
<protein>
    <submittedName>
        <fullName evidence="6">Signal recognition particle subunit</fullName>
    </submittedName>
</protein>
<dbReference type="Pfam" id="PF01922">
    <property type="entry name" value="SRP19"/>
    <property type="match status" value="1"/>
</dbReference>
<feature type="region of interest" description="Disordered" evidence="5">
    <location>
        <begin position="170"/>
        <end position="221"/>
    </location>
</feature>
<name>A0A9W7XFU0_9FUNG</name>
<dbReference type="GO" id="GO:0008312">
    <property type="term" value="F:7S RNA binding"/>
    <property type="evidence" value="ECO:0007669"/>
    <property type="project" value="InterPro"/>
</dbReference>
<dbReference type="PANTHER" id="PTHR17453">
    <property type="entry name" value="SIGNAL RECOGNITION PARTICLE 19 KD PROTEIN"/>
    <property type="match status" value="1"/>
</dbReference>
<feature type="compositionally biased region" description="Basic residues" evidence="5">
    <location>
        <begin position="204"/>
        <end position="221"/>
    </location>
</feature>
<evidence type="ECO:0000256" key="4">
    <source>
        <dbReference type="ARBA" id="ARBA00023274"/>
    </source>
</evidence>
<evidence type="ECO:0000256" key="3">
    <source>
        <dbReference type="ARBA" id="ARBA00023135"/>
    </source>
</evidence>
<dbReference type="GO" id="GO:0006617">
    <property type="term" value="P:SRP-dependent cotranslational protein targeting to membrane, signal sequence recognition"/>
    <property type="evidence" value="ECO:0007669"/>
    <property type="project" value="TreeGrafter"/>
</dbReference>
<keyword evidence="7" id="KW-1185">Reference proteome</keyword>
<reference evidence="6" key="1">
    <citation type="submission" date="2022-07" db="EMBL/GenBank/DDBJ databases">
        <title>Phylogenomic reconstructions and comparative analyses of Kickxellomycotina fungi.</title>
        <authorList>
            <person name="Reynolds N.K."/>
            <person name="Stajich J.E."/>
            <person name="Barry K."/>
            <person name="Grigoriev I.V."/>
            <person name="Crous P."/>
            <person name="Smith M.E."/>
        </authorList>
    </citation>
    <scope>NUCLEOTIDE SEQUENCE</scope>
    <source>
        <strain evidence="6">NBRC 105413</strain>
    </source>
</reference>
<comment type="subcellular location">
    <subcellularLocation>
        <location evidence="1">Cytoplasm</location>
    </subcellularLocation>
</comment>
<dbReference type="Proteomes" id="UP001145021">
    <property type="component" value="Unassembled WGS sequence"/>
</dbReference>
<proteinExistence type="predicted"/>
<evidence type="ECO:0000256" key="5">
    <source>
        <dbReference type="SAM" id="MobiDB-lite"/>
    </source>
</evidence>
<dbReference type="AlphaFoldDB" id="A0A9W7XFU0"/>
<evidence type="ECO:0000256" key="2">
    <source>
        <dbReference type="ARBA" id="ARBA00022490"/>
    </source>
</evidence>
<organism evidence="6 7">
    <name type="scientific">Coemansia asiatica</name>
    <dbReference type="NCBI Taxonomy" id="1052880"/>
    <lineage>
        <taxon>Eukaryota</taxon>
        <taxon>Fungi</taxon>
        <taxon>Fungi incertae sedis</taxon>
        <taxon>Zoopagomycota</taxon>
        <taxon>Kickxellomycotina</taxon>
        <taxon>Kickxellomycetes</taxon>
        <taxon>Kickxellales</taxon>
        <taxon>Kickxellaceae</taxon>
        <taxon>Coemansia</taxon>
    </lineage>
</organism>
<dbReference type="EMBL" id="JANBOH010000238">
    <property type="protein sequence ID" value="KAJ1643601.1"/>
    <property type="molecule type" value="Genomic_DNA"/>
</dbReference>
<sequence length="221" mass="24153">MSSRPESKIEELDVDDIDFPIPTERPSTPPPQAIPIEGIRIGQSLPGMRVVNDASKFKDWICLYPLYFDKSRSLEQGRKVPLGKAIFAPHGRQLSVAVKQAGFNVCYEPNKRHPRDFFNAGRVRVELFNGGGPVNRAVDSRKKLMMVVAEKMALVVMQRDREPTLQDLIDSGAMPMLPGMGPGGMAMDDEAGTSEPGGSSSAKASKKSTKTKKKGKAKNVV</sequence>
<dbReference type="GO" id="GO:0005786">
    <property type="term" value="C:signal recognition particle, endoplasmic reticulum targeting"/>
    <property type="evidence" value="ECO:0007669"/>
    <property type="project" value="UniProtKB-KW"/>
</dbReference>
<dbReference type="InterPro" id="IPR036521">
    <property type="entry name" value="SRP19-like_sf"/>
</dbReference>
<feature type="region of interest" description="Disordered" evidence="5">
    <location>
        <begin position="1"/>
        <end position="33"/>
    </location>
</feature>
<dbReference type="SUPFAM" id="SSF69695">
    <property type="entry name" value="SRP19"/>
    <property type="match status" value="1"/>
</dbReference>
<accession>A0A9W7XFU0</accession>
<evidence type="ECO:0000256" key="1">
    <source>
        <dbReference type="ARBA" id="ARBA00004496"/>
    </source>
</evidence>
<evidence type="ECO:0000313" key="7">
    <source>
        <dbReference type="Proteomes" id="UP001145021"/>
    </source>
</evidence>
<gene>
    <name evidence="6" type="primary">SEC65</name>
    <name evidence="6" type="ORF">LPJ64_004634</name>
</gene>
<keyword evidence="3" id="KW-0733">Signal recognition particle</keyword>
<evidence type="ECO:0000313" key="6">
    <source>
        <dbReference type="EMBL" id="KAJ1643601.1"/>
    </source>
</evidence>